<dbReference type="HOGENOM" id="CLU_1586223_0_0_1"/>
<accession>A0A067N2T6</accession>
<sequence>MWTPILIAIKTVTFGTGKFLVLHLLHITSSILQRDPPPVLKDDENKDSKLTELRQVNLTSEFRVTQVSEHTAQAGELAADSGASAEPLLGDGACEIPVSNRTKYWMMVARSALSDGDCTNWGKNQAYWSNSTWPLSPPTFNQSGHPLKAHFVFEPAMEEDVTATECEA</sequence>
<dbReference type="EMBL" id="KL198022">
    <property type="protein sequence ID" value="KDQ18091.1"/>
    <property type="molecule type" value="Genomic_DNA"/>
</dbReference>
<dbReference type="AlphaFoldDB" id="A0A067N2T6"/>
<protein>
    <submittedName>
        <fullName evidence="1">Uncharacterized protein</fullName>
    </submittedName>
</protein>
<organism evidence="1 2">
    <name type="scientific">Botryobasidium botryosum (strain FD-172 SS1)</name>
    <dbReference type="NCBI Taxonomy" id="930990"/>
    <lineage>
        <taxon>Eukaryota</taxon>
        <taxon>Fungi</taxon>
        <taxon>Dikarya</taxon>
        <taxon>Basidiomycota</taxon>
        <taxon>Agaricomycotina</taxon>
        <taxon>Agaricomycetes</taxon>
        <taxon>Cantharellales</taxon>
        <taxon>Botryobasidiaceae</taxon>
        <taxon>Botryobasidium</taxon>
    </lineage>
</organism>
<evidence type="ECO:0000313" key="2">
    <source>
        <dbReference type="Proteomes" id="UP000027195"/>
    </source>
</evidence>
<evidence type="ECO:0000313" key="1">
    <source>
        <dbReference type="EMBL" id="KDQ18091.1"/>
    </source>
</evidence>
<dbReference type="Proteomes" id="UP000027195">
    <property type="component" value="Unassembled WGS sequence"/>
</dbReference>
<dbReference type="InParanoid" id="A0A067N2T6"/>
<proteinExistence type="predicted"/>
<keyword evidence="2" id="KW-1185">Reference proteome</keyword>
<reference evidence="2" key="1">
    <citation type="journal article" date="2014" name="Proc. Natl. Acad. Sci. U.S.A.">
        <title>Extensive sampling of basidiomycete genomes demonstrates inadequacy of the white-rot/brown-rot paradigm for wood decay fungi.</title>
        <authorList>
            <person name="Riley R."/>
            <person name="Salamov A.A."/>
            <person name="Brown D.W."/>
            <person name="Nagy L.G."/>
            <person name="Floudas D."/>
            <person name="Held B.W."/>
            <person name="Levasseur A."/>
            <person name="Lombard V."/>
            <person name="Morin E."/>
            <person name="Otillar R."/>
            <person name="Lindquist E.A."/>
            <person name="Sun H."/>
            <person name="LaButti K.M."/>
            <person name="Schmutz J."/>
            <person name="Jabbour D."/>
            <person name="Luo H."/>
            <person name="Baker S.E."/>
            <person name="Pisabarro A.G."/>
            <person name="Walton J.D."/>
            <person name="Blanchette R.A."/>
            <person name="Henrissat B."/>
            <person name="Martin F."/>
            <person name="Cullen D."/>
            <person name="Hibbett D.S."/>
            <person name="Grigoriev I.V."/>
        </authorList>
    </citation>
    <scope>NUCLEOTIDE SEQUENCE [LARGE SCALE GENOMIC DNA]</scope>
    <source>
        <strain evidence="2">FD-172 SS1</strain>
    </source>
</reference>
<gene>
    <name evidence="1" type="ORF">BOTBODRAFT_42523</name>
</gene>
<name>A0A067N2T6_BOTB1</name>